<dbReference type="PANTHER" id="PTHR34535">
    <property type="entry name" value="HYDROGENASE MATURATION FACTOR HYPA"/>
    <property type="match status" value="1"/>
</dbReference>
<dbReference type="Pfam" id="PF01155">
    <property type="entry name" value="HypA"/>
    <property type="match status" value="1"/>
</dbReference>
<dbReference type="STRING" id="989403.SAMN05421798_1238"/>
<reference evidence="4 5" key="1">
    <citation type="journal article" date="2016" name="Front. Microbiol.">
        <title>Comparative Genomic Analysis Reveals a Diverse Repertoire of Genes Involved in Prokaryote-Eukaryote Interactions within the Pseudovibrio Genus.</title>
        <authorList>
            <person name="Romano S."/>
            <person name="Fernandez-Guerra A."/>
            <person name="Reen F.J."/>
            <person name="Glockner F.O."/>
            <person name="Crowley S.P."/>
            <person name="O'Sullivan O."/>
            <person name="Cotter P.D."/>
            <person name="Adams C."/>
            <person name="Dobson A.D."/>
            <person name="O'Gara F."/>
        </authorList>
    </citation>
    <scope>NUCLEOTIDE SEQUENCE [LARGE SCALE GENOMIC DNA]</scope>
    <source>
        <strain evidence="4 5">Ad2</strain>
    </source>
</reference>
<evidence type="ECO:0000313" key="4">
    <source>
        <dbReference type="EMBL" id="KZL16269.1"/>
    </source>
</evidence>
<keyword evidence="3" id="KW-0862">Zinc</keyword>
<dbReference type="GO" id="GO:0008270">
    <property type="term" value="F:zinc ion binding"/>
    <property type="evidence" value="ECO:0007669"/>
    <property type="project" value="TreeGrafter"/>
</dbReference>
<gene>
    <name evidence="4" type="primary">hypA</name>
    <name evidence="4" type="ORF">PsAD2_03452</name>
</gene>
<keyword evidence="2" id="KW-0479">Metal-binding</keyword>
<dbReference type="Gene3D" id="3.30.2320.50">
    <property type="match status" value="1"/>
</dbReference>
<dbReference type="GO" id="GO:0016151">
    <property type="term" value="F:nickel cation binding"/>
    <property type="evidence" value="ECO:0007669"/>
    <property type="project" value="InterPro"/>
</dbReference>
<keyword evidence="5" id="KW-1185">Reference proteome</keyword>
<evidence type="ECO:0000313" key="5">
    <source>
        <dbReference type="Proteomes" id="UP000076577"/>
    </source>
</evidence>
<dbReference type="InterPro" id="IPR000688">
    <property type="entry name" value="HypA/HybF"/>
</dbReference>
<dbReference type="RefSeq" id="WP_068008657.1">
    <property type="nucleotide sequence ID" value="NZ_FOFM01000023.1"/>
</dbReference>
<dbReference type="GO" id="GO:0051604">
    <property type="term" value="P:protein maturation"/>
    <property type="evidence" value="ECO:0007669"/>
    <property type="project" value="InterPro"/>
</dbReference>
<dbReference type="OrthoDB" id="288014at2"/>
<name>A0A161VAC1_9HYPH</name>
<dbReference type="PATRIC" id="fig|989403.3.peg.3719"/>
<dbReference type="Proteomes" id="UP000076577">
    <property type="component" value="Unassembled WGS sequence"/>
</dbReference>
<organism evidence="4 5">
    <name type="scientific">Pseudovibrio axinellae</name>
    <dbReference type="NCBI Taxonomy" id="989403"/>
    <lineage>
        <taxon>Bacteria</taxon>
        <taxon>Pseudomonadati</taxon>
        <taxon>Pseudomonadota</taxon>
        <taxon>Alphaproteobacteria</taxon>
        <taxon>Hyphomicrobiales</taxon>
        <taxon>Stappiaceae</taxon>
        <taxon>Pseudovibrio</taxon>
    </lineage>
</organism>
<evidence type="ECO:0000256" key="2">
    <source>
        <dbReference type="ARBA" id="ARBA00022723"/>
    </source>
</evidence>
<protein>
    <submittedName>
        <fullName evidence="4">Hydrogenase nickel incorporation protein HypA</fullName>
    </submittedName>
</protein>
<comment type="caution">
    <text evidence="4">The sequence shown here is derived from an EMBL/GenBank/DDBJ whole genome shotgun (WGS) entry which is preliminary data.</text>
</comment>
<proteinExistence type="predicted"/>
<keyword evidence="1" id="KW-0533">Nickel</keyword>
<sequence length="87" mass="9547">MHELSLMADLMRKIKDLAKDANSDKIVGVSVKLGALSHITPEHFREHFESASIGTCAEGAELKMEECTDHNDPNAQDILLKSVEVVS</sequence>
<evidence type="ECO:0000256" key="3">
    <source>
        <dbReference type="ARBA" id="ARBA00022833"/>
    </source>
</evidence>
<accession>A0A161VAC1</accession>
<evidence type="ECO:0000256" key="1">
    <source>
        <dbReference type="ARBA" id="ARBA00022596"/>
    </source>
</evidence>
<dbReference type="EMBL" id="LMCB01000049">
    <property type="protein sequence ID" value="KZL16269.1"/>
    <property type="molecule type" value="Genomic_DNA"/>
</dbReference>
<dbReference type="PANTHER" id="PTHR34535:SF3">
    <property type="entry name" value="HYDROGENASE MATURATION FACTOR HYPA"/>
    <property type="match status" value="1"/>
</dbReference>
<dbReference type="AlphaFoldDB" id="A0A161VAC1"/>